<dbReference type="SMART" id="SM00387">
    <property type="entry name" value="HATPase_c"/>
    <property type="match status" value="1"/>
</dbReference>
<organism evidence="11 12">
    <name type="scientific">Janthinobacterium lividum</name>
    <dbReference type="NCBI Taxonomy" id="29581"/>
    <lineage>
        <taxon>Bacteria</taxon>
        <taxon>Pseudomonadati</taxon>
        <taxon>Pseudomonadota</taxon>
        <taxon>Betaproteobacteria</taxon>
        <taxon>Burkholderiales</taxon>
        <taxon>Oxalobacteraceae</taxon>
        <taxon>Janthinobacterium</taxon>
    </lineage>
</organism>
<keyword evidence="4 11" id="KW-0418">Kinase</keyword>
<feature type="domain" description="Histidine kinase" evidence="9">
    <location>
        <begin position="409"/>
        <end position="600"/>
    </location>
</feature>
<keyword evidence="3 8" id="KW-0812">Transmembrane</keyword>
<dbReference type="InterPro" id="IPR050482">
    <property type="entry name" value="Sensor_HK_TwoCompSys"/>
</dbReference>
<dbReference type="InterPro" id="IPR036890">
    <property type="entry name" value="HATPase_C_sf"/>
</dbReference>
<keyword evidence="7 8" id="KW-0472">Membrane</keyword>
<evidence type="ECO:0000256" key="5">
    <source>
        <dbReference type="ARBA" id="ARBA00022989"/>
    </source>
</evidence>
<dbReference type="Gene3D" id="3.30.565.10">
    <property type="entry name" value="Histidine kinase-like ATPase, C-terminal domain"/>
    <property type="match status" value="1"/>
</dbReference>
<evidence type="ECO:0000313" key="12">
    <source>
        <dbReference type="Proteomes" id="UP000182489"/>
    </source>
</evidence>
<evidence type="ECO:0000256" key="1">
    <source>
        <dbReference type="ARBA" id="ARBA00004370"/>
    </source>
</evidence>
<dbReference type="PANTHER" id="PTHR24421">
    <property type="entry name" value="NITRATE/NITRITE SENSOR PROTEIN NARX-RELATED"/>
    <property type="match status" value="1"/>
</dbReference>
<comment type="subcellular location">
    <subcellularLocation>
        <location evidence="1">Membrane</location>
    </subcellularLocation>
</comment>
<dbReference type="GO" id="GO:0016020">
    <property type="term" value="C:membrane"/>
    <property type="evidence" value="ECO:0007669"/>
    <property type="project" value="UniProtKB-SubCell"/>
</dbReference>
<evidence type="ECO:0000256" key="6">
    <source>
        <dbReference type="ARBA" id="ARBA00023012"/>
    </source>
</evidence>
<evidence type="ECO:0000259" key="9">
    <source>
        <dbReference type="PROSITE" id="PS50109"/>
    </source>
</evidence>
<feature type="domain" description="CHASE" evidence="10">
    <location>
        <begin position="79"/>
        <end position="262"/>
    </location>
</feature>
<reference evidence="11 12" key="1">
    <citation type="submission" date="2016-11" db="EMBL/GenBank/DDBJ databases">
        <authorList>
            <person name="Varghese N."/>
            <person name="Submissions S."/>
        </authorList>
    </citation>
    <scope>NUCLEOTIDE SEQUENCE [LARGE SCALE GENOMIC DNA]</scope>
    <source>
        <strain evidence="11 12">NFR18</strain>
    </source>
</reference>
<dbReference type="InterPro" id="IPR005467">
    <property type="entry name" value="His_kinase_dom"/>
</dbReference>
<evidence type="ECO:0000256" key="4">
    <source>
        <dbReference type="ARBA" id="ARBA00022777"/>
    </source>
</evidence>
<dbReference type="Gene3D" id="1.20.5.1930">
    <property type="match status" value="1"/>
</dbReference>
<feature type="transmembrane region" description="Helical" evidence="8">
    <location>
        <begin position="17"/>
        <end position="36"/>
    </location>
</feature>
<dbReference type="Pfam" id="PF07730">
    <property type="entry name" value="HisKA_3"/>
    <property type="match status" value="1"/>
</dbReference>
<dbReference type="InterPro" id="IPR042240">
    <property type="entry name" value="CHASE_sf"/>
</dbReference>
<dbReference type="PANTHER" id="PTHR24421:SF59">
    <property type="entry name" value="OXYGEN SENSOR HISTIDINE KINASE NREB"/>
    <property type="match status" value="1"/>
</dbReference>
<dbReference type="AlphaFoldDB" id="A0AB38C8I3"/>
<dbReference type="Proteomes" id="UP000182489">
    <property type="component" value="Unassembled WGS sequence"/>
</dbReference>
<dbReference type="Pfam" id="PF02518">
    <property type="entry name" value="HATPase_c"/>
    <property type="match status" value="1"/>
</dbReference>
<evidence type="ECO:0000256" key="7">
    <source>
        <dbReference type="ARBA" id="ARBA00023136"/>
    </source>
</evidence>
<keyword evidence="5 8" id="KW-1133">Transmembrane helix</keyword>
<dbReference type="GO" id="GO:0000155">
    <property type="term" value="F:phosphorelay sensor kinase activity"/>
    <property type="evidence" value="ECO:0007669"/>
    <property type="project" value="InterPro"/>
</dbReference>
<keyword evidence="2" id="KW-0808">Transferase</keyword>
<dbReference type="SUPFAM" id="SSF55874">
    <property type="entry name" value="ATPase domain of HSP90 chaperone/DNA topoisomerase II/histidine kinase"/>
    <property type="match status" value="1"/>
</dbReference>
<dbReference type="PROSITE" id="PS50109">
    <property type="entry name" value="HIS_KIN"/>
    <property type="match status" value="1"/>
</dbReference>
<name>A0AB38C8I3_9BURK</name>
<evidence type="ECO:0000256" key="8">
    <source>
        <dbReference type="SAM" id="Phobius"/>
    </source>
</evidence>
<dbReference type="GO" id="GO:0046983">
    <property type="term" value="F:protein dimerization activity"/>
    <property type="evidence" value="ECO:0007669"/>
    <property type="project" value="InterPro"/>
</dbReference>
<dbReference type="InterPro" id="IPR011712">
    <property type="entry name" value="Sig_transdc_His_kin_sub3_dim/P"/>
</dbReference>
<dbReference type="RefSeq" id="WP_254798470.1">
    <property type="nucleotide sequence ID" value="NZ_FPKH01000002.1"/>
</dbReference>
<comment type="caution">
    <text evidence="11">The sequence shown here is derived from an EMBL/GenBank/DDBJ whole genome shotgun (WGS) entry which is preliminary data.</text>
</comment>
<evidence type="ECO:0000259" key="10">
    <source>
        <dbReference type="PROSITE" id="PS50839"/>
    </source>
</evidence>
<evidence type="ECO:0000313" key="11">
    <source>
        <dbReference type="EMBL" id="SFX64958.1"/>
    </source>
</evidence>
<feature type="transmembrane region" description="Helical" evidence="8">
    <location>
        <begin position="333"/>
        <end position="353"/>
    </location>
</feature>
<dbReference type="CDD" id="cd16917">
    <property type="entry name" value="HATPase_UhpB-NarQ-NarX-like"/>
    <property type="match status" value="1"/>
</dbReference>
<dbReference type="Pfam" id="PF03924">
    <property type="entry name" value="CHASE"/>
    <property type="match status" value="1"/>
</dbReference>
<proteinExistence type="predicted"/>
<evidence type="ECO:0000256" key="3">
    <source>
        <dbReference type="ARBA" id="ARBA00022692"/>
    </source>
</evidence>
<dbReference type="InterPro" id="IPR006189">
    <property type="entry name" value="CHASE_dom"/>
</dbReference>
<gene>
    <name evidence="11" type="ORF">SAMN03097694_2754</name>
</gene>
<accession>A0AB38C8I3</accession>
<dbReference type="InterPro" id="IPR003594">
    <property type="entry name" value="HATPase_dom"/>
</dbReference>
<dbReference type="EMBL" id="FPKH01000002">
    <property type="protein sequence ID" value="SFX64958.1"/>
    <property type="molecule type" value="Genomic_DNA"/>
</dbReference>
<sequence>MSSTAGEHPLSAEKRPLWLLGFVMSTMVGLLFYMAASLSIENDASELFNNLARNTQKNIESRVKSYANLLRGTASLFHANEHVSREQFHRYVANIALQQNYPGVMNLNYSQELDETQRAALEAAMQRDYPPGRDGYPAFAIHPPAPRAHYSVLVYIEPIASAPEKYGYDIASRPLIAEMLAQSRDSGNISNSGVPVPMQGRPQLTGMAMRLPVYRFGMPVDTVEQRRAAYQGSVGIGYDLVTMMRSALADMPVRNVRLTLFDIGPQARAPLDLPHDMRPIFDSTTAGMHAPWWLPGNSGRYLSSTMLIEHNSRVWQALFSVRKSDLYTRFDVFLPWLALLIGFASTMLLYMLFHTLASSRRRAIQMANGMTEELRASQIRLQLSHQKLRRLAAHADQIKEEERKRIAREIHDDLGQNLLVLRIDADMLASRTHRRHPRLNARARSTLEQIDATIKSVRQIINDLRPTVLDLGVNAAVEWQVAQFRQRTGIACEVSESHDDICLSDQCATALFRILQESLSNISQHAHASRVQVKLEKCRDTVSMSISDNGVGAAIDGRNKLGSFGLVGIEERIKLLGGTFYIESSPGAGMSVHVSVPLGADATAFPYQEESRVSN</sequence>
<keyword evidence="6" id="KW-0902">Two-component regulatory system</keyword>
<dbReference type="Gene3D" id="3.30.450.350">
    <property type="entry name" value="CHASE domain"/>
    <property type="match status" value="1"/>
</dbReference>
<dbReference type="SMART" id="SM01079">
    <property type="entry name" value="CHASE"/>
    <property type="match status" value="1"/>
</dbReference>
<protein>
    <submittedName>
        <fullName evidence="11">Histidine kinase-, DNA gyrase B-, and HSP90-like ATPase</fullName>
    </submittedName>
</protein>
<dbReference type="PROSITE" id="PS50839">
    <property type="entry name" value="CHASE"/>
    <property type="match status" value="1"/>
</dbReference>
<evidence type="ECO:0000256" key="2">
    <source>
        <dbReference type="ARBA" id="ARBA00022679"/>
    </source>
</evidence>